<reference evidence="1" key="1">
    <citation type="journal article" date="2020" name="Nature">
        <title>Giant virus diversity and host interactions through global metagenomics.</title>
        <authorList>
            <person name="Schulz F."/>
            <person name="Roux S."/>
            <person name="Paez-Espino D."/>
            <person name="Jungbluth S."/>
            <person name="Walsh D.A."/>
            <person name="Denef V.J."/>
            <person name="McMahon K.D."/>
            <person name="Konstantinidis K.T."/>
            <person name="Eloe-Fadrosh E.A."/>
            <person name="Kyrpides N.C."/>
            <person name="Woyke T."/>
        </authorList>
    </citation>
    <scope>NUCLEOTIDE SEQUENCE</scope>
    <source>
        <strain evidence="1">GVMAG-M-3300027804-48</strain>
    </source>
</reference>
<evidence type="ECO:0000313" key="1">
    <source>
        <dbReference type="EMBL" id="QHU29733.1"/>
    </source>
</evidence>
<name>A0A6C0LGQ3_9ZZZZ</name>
<organism evidence="1">
    <name type="scientific">viral metagenome</name>
    <dbReference type="NCBI Taxonomy" id="1070528"/>
    <lineage>
        <taxon>unclassified sequences</taxon>
        <taxon>metagenomes</taxon>
        <taxon>organismal metagenomes</taxon>
    </lineage>
</organism>
<accession>A0A6C0LGQ3</accession>
<dbReference type="EMBL" id="MN740494">
    <property type="protein sequence ID" value="QHU29733.1"/>
    <property type="molecule type" value="Genomic_DNA"/>
</dbReference>
<protein>
    <submittedName>
        <fullName evidence="1">Uncharacterized protein</fullName>
    </submittedName>
</protein>
<dbReference type="AlphaFoldDB" id="A0A6C0LGQ3"/>
<sequence>MSSAKILIYILTYSNETLNIAKKMYGHNKWAKFVILPPTILFENYMYDEWLPNNYDDWKDYDYVGTLSWKAETKVLLPDINKLANFLFDNKFDVIPFYVIDDRNLLNCIDIRQPNNKKILKILFEELGGYNNNFINNNFIEFYCNYWIATPKVMLDYIQVFKKCKNIINSNQDIQKLLWSYIEYISELDDEMLLQIFGQLKYSYHPFIYERIPYLYLSKYNIAHPYILYTNGLYPKKKAEKSNNILFAFWKNNAAKFNNRTINIANKIELHELHFVDNFYNKQIIINPR</sequence>
<proteinExistence type="predicted"/>